<dbReference type="GO" id="GO:0000287">
    <property type="term" value="F:magnesium ion binding"/>
    <property type="evidence" value="ECO:0007669"/>
    <property type="project" value="InterPro"/>
</dbReference>
<evidence type="ECO:0000256" key="7">
    <source>
        <dbReference type="ARBA" id="ARBA00022842"/>
    </source>
</evidence>
<dbReference type="CDD" id="cd01898">
    <property type="entry name" value="Obg"/>
    <property type="match status" value="1"/>
</dbReference>
<dbReference type="InterPro" id="IPR015349">
    <property type="entry name" value="OCT_dom"/>
</dbReference>
<dbReference type="InterPro" id="IPR036346">
    <property type="entry name" value="GTP-bd_prot_GTP1/OBG_C_sf"/>
</dbReference>
<accession>A0AAU9DQ07</accession>
<comment type="subcellular location">
    <subcellularLocation>
        <location evidence="9">Cytoplasm</location>
    </subcellularLocation>
</comment>
<dbReference type="PANTHER" id="PTHR11702:SF31">
    <property type="entry name" value="MITOCHONDRIAL RIBOSOME-ASSOCIATED GTPASE 2"/>
    <property type="match status" value="1"/>
</dbReference>
<dbReference type="EC" id="3.6.5.-" evidence="9"/>
<keyword evidence="5 9" id="KW-0547">Nucleotide-binding</keyword>
<dbReference type="NCBIfam" id="TIGR03595">
    <property type="entry name" value="Obg_CgtA_exten"/>
    <property type="match status" value="1"/>
</dbReference>
<dbReference type="FunFam" id="2.70.210.12:FF:000001">
    <property type="entry name" value="GTPase Obg"/>
    <property type="match status" value="1"/>
</dbReference>
<keyword evidence="6 9" id="KW-0378">Hydrolase</keyword>
<dbReference type="Gene3D" id="3.30.300.350">
    <property type="entry name" value="GTP-binding protein OBG, C-terminal domain"/>
    <property type="match status" value="1"/>
</dbReference>
<evidence type="ECO:0000256" key="6">
    <source>
        <dbReference type="ARBA" id="ARBA00022801"/>
    </source>
</evidence>
<gene>
    <name evidence="9 13" type="primary">obg</name>
    <name evidence="13" type="ORF">KIMC2_17350</name>
</gene>
<keyword evidence="4 9" id="KW-0479">Metal-binding</keyword>
<dbReference type="Gene3D" id="3.40.50.300">
    <property type="entry name" value="P-loop containing nucleotide triphosphate hydrolases"/>
    <property type="match status" value="1"/>
</dbReference>
<dbReference type="SUPFAM" id="SSF82051">
    <property type="entry name" value="Obg GTP-binding protein N-terminal domain"/>
    <property type="match status" value="1"/>
</dbReference>
<feature type="binding site" evidence="9">
    <location>
        <begin position="165"/>
        <end position="172"/>
    </location>
    <ligand>
        <name>GTP</name>
        <dbReference type="ChEBI" id="CHEBI:37565"/>
    </ligand>
</feature>
<keyword evidence="14" id="KW-1185">Reference proteome</keyword>
<evidence type="ECO:0000256" key="8">
    <source>
        <dbReference type="ARBA" id="ARBA00023134"/>
    </source>
</evidence>
<dbReference type="Pfam" id="PF09269">
    <property type="entry name" value="DUF1967"/>
    <property type="match status" value="1"/>
</dbReference>
<dbReference type="HAMAP" id="MF_01454">
    <property type="entry name" value="GTPase_Obg"/>
    <property type="match status" value="1"/>
</dbReference>
<dbReference type="InterPro" id="IPR006073">
    <property type="entry name" value="GTP-bd"/>
</dbReference>
<evidence type="ECO:0000259" key="12">
    <source>
        <dbReference type="PROSITE" id="PS51883"/>
    </source>
</evidence>
<feature type="binding site" evidence="9">
    <location>
        <begin position="314"/>
        <end position="316"/>
    </location>
    <ligand>
        <name>GTP</name>
        <dbReference type="ChEBI" id="CHEBI:37565"/>
    </ligand>
</feature>
<feature type="domain" description="OBG-type G" evidence="10">
    <location>
        <begin position="159"/>
        <end position="333"/>
    </location>
</feature>
<keyword evidence="3 9" id="KW-0963">Cytoplasm</keyword>
<feature type="domain" description="OCT" evidence="11">
    <location>
        <begin position="351"/>
        <end position="429"/>
    </location>
</feature>
<keyword evidence="7 9" id="KW-0460">Magnesium</keyword>
<comment type="cofactor">
    <cofactor evidence="1 9">
        <name>Mg(2+)</name>
        <dbReference type="ChEBI" id="CHEBI:18420"/>
    </cofactor>
</comment>
<dbReference type="KEGG" id="xak:KIMC2_17350"/>
<dbReference type="Gene3D" id="2.70.210.12">
    <property type="entry name" value="GTP1/OBG domain"/>
    <property type="match status" value="1"/>
</dbReference>
<feature type="binding site" evidence="9">
    <location>
        <position position="172"/>
    </location>
    <ligand>
        <name>Mg(2+)</name>
        <dbReference type="ChEBI" id="CHEBI:18420"/>
    </ligand>
</feature>
<evidence type="ECO:0000313" key="14">
    <source>
        <dbReference type="Proteomes" id="UP001321804"/>
    </source>
</evidence>
<evidence type="ECO:0000256" key="4">
    <source>
        <dbReference type="ARBA" id="ARBA00022723"/>
    </source>
</evidence>
<dbReference type="NCBIfam" id="NF008955">
    <property type="entry name" value="PRK12297.1"/>
    <property type="match status" value="1"/>
</dbReference>
<evidence type="ECO:0000259" key="11">
    <source>
        <dbReference type="PROSITE" id="PS51881"/>
    </source>
</evidence>
<dbReference type="NCBIfam" id="NF008956">
    <property type="entry name" value="PRK12299.1"/>
    <property type="match status" value="1"/>
</dbReference>
<evidence type="ECO:0000256" key="3">
    <source>
        <dbReference type="ARBA" id="ARBA00022490"/>
    </source>
</evidence>
<reference evidence="13 14" key="1">
    <citation type="journal article" date="2023" name="Microbiol. Spectr.">
        <title>Symbiosis of Carpenter Bees with Uncharacterized Lactic Acid Bacteria Showing NAD Auxotrophy.</title>
        <authorList>
            <person name="Kawasaki S."/>
            <person name="Ozawa K."/>
            <person name="Mori T."/>
            <person name="Yamamoto A."/>
            <person name="Ito M."/>
            <person name="Ohkuma M."/>
            <person name="Sakamoto M."/>
            <person name="Matsutani M."/>
        </authorList>
    </citation>
    <scope>NUCLEOTIDE SEQUENCE [LARGE SCALE GENOMIC DNA]</scope>
    <source>
        <strain evidence="13 14">KimC2</strain>
    </source>
</reference>
<evidence type="ECO:0000256" key="2">
    <source>
        <dbReference type="ARBA" id="ARBA00007699"/>
    </source>
</evidence>
<dbReference type="GO" id="GO:0042254">
    <property type="term" value="P:ribosome biogenesis"/>
    <property type="evidence" value="ECO:0007669"/>
    <property type="project" value="UniProtKB-UniRule"/>
</dbReference>
<dbReference type="NCBIfam" id="TIGR02729">
    <property type="entry name" value="Obg_CgtA"/>
    <property type="match status" value="1"/>
</dbReference>
<comment type="similarity">
    <text evidence="2 9">Belongs to the TRAFAC class OBG-HflX-like GTPase superfamily. OBG GTPase family.</text>
</comment>
<dbReference type="InterPro" id="IPR006169">
    <property type="entry name" value="GTP1_OBG_dom"/>
</dbReference>
<organism evidence="13 14">
    <name type="scientific">Xylocopilactobacillus apis</name>
    <dbReference type="NCBI Taxonomy" id="2932183"/>
    <lineage>
        <taxon>Bacteria</taxon>
        <taxon>Bacillati</taxon>
        <taxon>Bacillota</taxon>
        <taxon>Bacilli</taxon>
        <taxon>Lactobacillales</taxon>
        <taxon>Lactobacillaceae</taxon>
        <taxon>Xylocopilactobacillus</taxon>
    </lineage>
</organism>
<dbReference type="Proteomes" id="UP001321804">
    <property type="component" value="Chromosome"/>
</dbReference>
<dbReference type="InterPro" id="IPR036726">
    <property type="entry name" value="GTP1_OBG_dom_sf"/>
</dbReference>
<dbReference type="InterPro" id="IPR014100">
    <property type="entry name" value="GTP-bd_Obg/CgtA"/>
</dbReference>
<dbReference type="InterPro" id="IPR027417">
    <property type="entry name" value="P-loop_NTPase"/>
</dbReference>
<sequence length="429" mass="46821">MFVDEAYVKVKAGNGGNGMVAFRHEKYVPNGGPAGGDGGKGGNVVVVADSGLKTLMDFKYHRQFKAERGEDGQIKSMYGHGGKDLILKVPLGTTIKDANTKQVLADLTTPDQKFVVASGGRGGRGNIHFATSTHQAPEIAENGDPGEEREIYLEMKMIADVGLVGFPSVGKSTFLSVVTSAKPKIASYAFTTLKPNLGVLRLKDGRELVIADLPGIIEGASTGVGLGLVFLRHIERTRILLHLVDLDPNNGRDAFDDFETIMNELKTYGEEVVSKPTVVVGTKSDLIGADEKLAEFKKKLAAKYPGRFPVYAISNTTHQGVDELVDASFKELAKAPKPISEKIDAVKHVDYKFNPDDGFKITKIDDGRYVLESEKVDHLLEKSNLNYQDGIMRFARALRKMGVDEALRNFGVQDGDTVLIDDFELEFRE</sequence>
<dbReference type="PROSITE" id="PS00905">
    <property type="entry name" value="GTP1_OBG"/>
    <property type="match status" value="1"/>
</dbReference>
<dbReference type="PROSITE" id="PS51710">
    <property type="entry name" value="G_OBG"/>
    <property type="match status" value="1"/>
</dbReference>
<feature type="binding site" evidence="9">
    <location>
        <begin position="190"/>
        <end position="194"/>
    </location>
    <ligand>
        <name>GTP</name>
        <dbReference type="ChEBI" id="CHEBI:37565"/>
    </ligand>
</feature>
<dbReference type="SUPFAM" id="SSF52540">
    <property type="entry name" value="P-loop containing nucleoside triphosphate hydrolases"/>
    <property type="match status" value="1"/>
</dbReference>
<feature type="binding site" evidence="9">
    <location>
        <begin position="212"/>
        <end position="215"/>
    </location>
    <ligand>
        <name>GTP</name>
        <dbReference type="ChEBI" id="CHEBI:37565"/>
    </ligand>
</feature>
<evidence type="ECO:0000256" key="1">
    <source>
        <dbReference type="ARBA" id="ARBA00001946"/>
    </source>
</evidence>
<keyword evidence="8 9" id="KW-0342">GTP-binding</keyword>
<evidence type="ECO:0000259" key="10">
    <source>
        <dbReference type="PROSITE" id="PS51710"/>
    </source>
</evidence>
<evidence type="ECO:0000256" key="5">
    <source>
        <dbReference type="ARBA" id="ARBA00022741"/>
    </source>
</evidence>
<dbReference type="PANTHER" id="PTHR11702">
    <property type="entry name" value="DEVELOPMENTALLY REGULATED GTP-BINDING PROTEIN-RELATED"/>
    <property type="match status" value="1"/>
</dbReference>
<feature type="domain" description="Obg" evidence="12">
    <location>
        <begin position="1"/>
        <end position="158"/>
    </location>
</feature>
<protein>
    <recommendedName>
        <fullName evidence="9">GTPase Obg</fullName>
        <ecNumber evidence="9">3.6.5.-</ecNumber>
    </recommendedName>
    <alternativeName>
        <fullName evidence="9">GTP-binding protein Obg</fullName>
    </alternativeName>
</protein>
<name>A0AAU9DQ07_9LACO</name>
<dbReference type="GO" id="GO:0005525">
    <property type="term" value="F:GTP binding"/>
    <property type="evidence" value="ECO:0007669"/>
    <property type="project" value="UniProtKB-UniRule"/>
</dbReference>
<evidence type="ECO:0000256" key="9">
    <source>
        <dbReference type="HAMAP-Rule" id="MF_01454"/>
    </source>
</evidence>
<dbReference type="PRINTS" id="PR00326">
    <property type="entry name" value="GTP1OBG"/>
</dbReference>
<dbReference type="InterPro" id="IPR006074">
    <property type="entry name" value="GTP1-OBG_CS"/>
</dbReference>
<feature type="binding site" evidence="9">
    <location>
        <position position="192"/>
    </location>
    <ligand>
        <name>Mg(2+)</name>
        <dbReference type="ChEBI" id="CHEBI:18420"/>
    </ligand>
</feature>
<dbReference type="Pfam" id="PF01926">
    <property type="entry name" value="MMR_HSR1"/>
    <property type="match status" value="1"/>
</dbReference>
<dbReference type="NCBIfam" id="NF008954">
    <property type="entry name" value="PRK12296.1"/>
    <property type="match status" value="1"/>
</dbReference>
<dbReference type="RefSeq" id="WP_317696026.1">
    <property type="nucleotide sequence ID" value="NZ_AP026801.1"/>
</dbReference>
<feature type="binding site" evidence="9">
    <location>
        <begin position="282"/>
        <end position="285"/>
    </location>
    <ligand>
        <name>GTP</name>
        <dbReference type="ChEBI" id="CHEBI:37565"/>
    </ligand>
</feature>
<dbReference type="AlphaFoldDB" id="A0AAU9DQ07"/>
<comment type="function">
    <text evidence="9">An essential GTPase which binds GTP, GDP and possibly (p)ppGpp with moderate affinity, with high nucleotide exchange rates and a fairly low GTP hydrolysis rate. Plays a role in control of the cell cycle, stress response, ribosome biogenesis and in those bacteria that undergo differentiation, in morphogenesis control.</text>
</comment>
<comment type="subunit">
    <text evidence="9">Monomer.</text>
</comment>
<proteinExistence type="inferred from homology"/>
<dbReference type="EMBL" id="AP026801">
    <property type="protein sequence ID" value="BDR57173.1"/>
    <property type="molecule type" value="Genomic_DNA"/>
</dbReference>
<dbReference type="InterPro" id="IPR031167">
    <property type="entry name" value="G_OBG"/>
</dbReference>
<dbReference type="GO" id="GO:0005737">
    <property type="term" value="C:cytoplasm"/>
    <property type="evidence" value="ECO:0007669"/>
    <property type="project" value="UniProtKB-SubCell"/>
</dbReference>
<evidence type="ECO:0000313" key="13">
    <source>
        <dbReference type="EMBL" id="BDR57173.1"/>
    </source>
</evidence>
<dbReference type="InterPro" id="IPR045086">
    <property type="entry name" value="OBG_GTPase"/>
</dbReference>
<dbReference type="PROSITE" id="PS51881">
    <property type="entry name" value="OCT"/>
    <property type="match status" value="1"/>
</dbReference>
<dbReference type="SUPFAM" id="SSF102741">
    <property type="entry name" value="Obg GTP-binding protein C-terminal domain"/>
    <property type="match status" value="1"/>
</dbReference>
<dbReference type="GO" id="GO:0003924">
    <property type="term" value="F:GTPase activity"/>
    <property type="evidence" value="ECO:0007669"/>
    <property type="project" value="UniProtKB-UniRule"/>
</dbReference>
<dbReference type="PROSITE" id="PS51883">
    <property type="entry name" value="OBG"/>
    <property type="match status" value="1"/>
</dbReference>
<dbReference type="Pfam" id="PF01018">
    <property type="entry name" value="GTP1_OBG"/>
    <property type="match status" value="1"/>
</dbReference>